<dbReference type="CDD" id="cd01948">
    <property type="entry name" value="EAL"/>
    <property type="match status" value="1"/>
</dbReference>
<evidence type="ECO:0000313" key="12">
    <source>
        <dbReference type="EMBL" id="GKJ86238.1"/>
    </source>
</evidence>
<comment type="catalytic activity">
    <reaction evidence="9">
        <text>3',3'-c-di-GMP + H2O = 5'-phosphoguanylyl(3'-&gt;5')guanosine + H(+)</text>
        <dbReference type="Rhea" id="RHEA:24902"/>
        <dbReference type="ChEBI" id="CHEBI:15377"/>
        <dbReference type="ChEBI" id="CHEBI:15378"/>
        <dbReference type="ChEBI" id="CHEBI:58754"/>
        <dbReference type="ChEBI" id="CHEBI:58805"/>
        <dbReference type="EC" id="3.1.4.52"/>
    </reaction>
</comment>
<feature type="transmembrane region" description="Helical" evidence="10">
    <location>
        <begin position="12"/>
        <end position="32"/>
    </location>
</feature>
<dbReference type="KEGG" id="kpk:A593_19490"/>
<evidence type="ECO:0000256" key="7">
    <source>
        <dbReference type="ARBA" id="ARBA00022989"/>
    </source>
</evidence>
<dbReference type="Proteomes" id="UP000258928">
    <property type="component" value="Unassembled WGS sequence"/>
</dbReference>
<dbReference type="EMBL" id="BQTA01000001">
    <property type="protein sequence ID" value="GKJ86238.1"/>
    <property type="molecule type" value="Genomic_DNA"/>
</dbReference>
<comment type="subcellular location">
    <subcellularLocation>
        <location evidence="1">Cell membrane</location>
        <topology evidence="1">Multi-pass membrane protein</topology>
    </subcellularLocation>
</comment>
<accession>A0A0B7G8W3</accession>
<evidence type="ECO:0000313" key="15">
    <source>
        <dbReference type="Proteomes" id="UP000258928"/>
    </source>
</evidence>
<evidence type="ECO:0000256" key="6">
    <source>
        <dbReference type="ARBA" id="ARBA00022801"/>
    </source>
</evidence>
<evidence type="ECO:0000313" key="14">
    <source>
        <dbReference type="EMBL" id="SXF93701.1"/>
    </source>
</evidence>
<evidence type="ECO:0000256" key="4">
    <source>
        <dbReference type="ARBA" id="ARBA00022636"/>
    </source>
</evidence>
<dbReference type="PANTHER" id="PTHR33121:SF81">
    <property type="entry name" value="CYCLIC DI-GMP PHOSPHODIESTERASE PDEB-RELATED"/>
    <property type="match status" value="1"/>
</dbReference>
<dbReference type="Proteomes" id="UP000516181">
    <property type="component" value="Chromosome"/>
</dbReference>
<dbReference type="Gene3D" id="3.20.20.450">
    <property type="entry name" value="EAL domain"/>
    <property type="match status" value="1"/>
</dbReference>
<feature type="transmembrane region" description="Helical" evidence="10">
    <location>
        <begin position="221"/>
        <end position="243"/>
    </location>
</feature>
<keyword evidence="7 10" id="KW-1133">Transmembrane helix</keyword>
<keyword evidence="4" id="KW-0973">c-di-GMP</keyword>
<protein>
    <recommendedName>
        <fullName evidence="2">cyclic-guanylate-specific phosphodiesterase</fullName>
        <ecNumber evidence="2">3.1.4.52</ecNumber>
    </recommendedName>
</protein>
<name>A0A0B7G8W3_KLEVA</name>
<dbReference type="InterPro" id="IPR024744">
    <property type="entry name" value="CSS-motif_dom"/>
</dbReference>
<dbReference type="SUPFAM" id="SSF141868">
    <property type="entry name" value="EAL domain-like"/>
    <property type="match status" value="1"/>
</dbReference>
<evidence type="ECO:0000259" key="11">
    <source>
        <dbReference type="PROSITE" id="PS50883"/>
    </source>
</evidence>
<dbReference type="SMART" id="SM00052">
    <property type="entry name" value="EAL"/>
    <property type="match status" value="1"/>
</dbReference>
<sequence length="511" mass="57357">MKEIKRRNAWIAFSLALVVFLAGVFVINWQLWHSDQATHVAAARQAAKKIAAILDEAHAATATALNVSRSGCSGQGQFQLGTEAALQPHLRTILLIKDGQVWCSSLPGNRVLTLHPESLPDEKLQLLPARMMVNKRPVLIYHTRSAQVRVIVSISDIHLRDALYSDEDNAGLALSVNHQMIARYGDVGPLKASPHQDIFSSPDYPFRIIYPESPFFSPSRLFQNGFGLLIFIFSVSLLFYFLLRKYLNVYTSEEENLRYAIAQGYIVPFYQPVVNGKTGEIYGVEILARWKNATTQRRSPAEFIPLAERTGLIIPLTRSLMAQVAAQMNPIFSKLPDGFHIGLNISVSHINAPSFIDDCLHYQRGFEGKAVKLMLEITEQEPLLLNDAVVDKLNTLHSRGFSIALDDFGTGYSGLSCLHELIFDYIKIDQSFVGRVTGEAPSSKLLDCVIEMARTLSLRIIAEGVETQVQLEYLNRQNIHLLQGYYFWKPMPYVALVMLLLSKPKARIVEE</sequence>
<dbReference type="InterPro" id="IPR035919">
    <property type="entry name" value="EAL_sf"/>
</dbReference>
<dbReference type="AlphaFoldDB" id="A0A0B7G8W3"/>
<evidence type="ECO:0000256" key="5">
    <source>
        <dbReference type="ARBA" id="ARBA00022692"/>
    </source>
</evidence>
<dbReference type="PANTHER" id="PTHR33121">
    <property type="entry name" value="CYCLIC DI-GMP PHOSPHODIESTERASE PDEF"/>
    <property type="match status" value="1"/>
</dbReference>
<evidence type="ECO:0000256" key="3">
    <source>
        <dbReference type="ARBA" id="ARBA00022475"/>
    </source>
</evidence>
<dbReference type="GO" id="GO:0071111">
    <property type="term" value="F:cyclic-guanylate-specific phosphodiesterase activity"/>
    <property type="evidence" value="ECO:0007669"/>
    <property type="project" value="UniProtKB-EC"/>
</dbReference>
<evidence type="ECO:0000313" key="13">
    <source>
        <dbReference type="EMBL" id="QNP23178.1"/>
    </source>
</evidence>
<dbReference type="PROSITE" id="PS50883">
    <property type="entry name" value="EAL"/>
    <property type="match status" value="1"/>
</dbReference>
<dbReference type="Pfam" id="PF00563">
    <property type="entry name" value="EAL"/>
    <property type="match status" value="1"/>
</dbReference>
<dbReference type="InterPro" id="IPR001633">
    <property type="entry name" value="EAL_dom"/>
</dbReference>
<keyword evidence="5 10" id="KW-0812">Transmembrane</keyword>
<proteinExistence type="predicted"/>
<evidence type="ECO:0000256" key="2">
    <source>
        <dbReference type="ARBA" id="ARBA00012282"/>
    </source>
</evidence>
<dbReference type="EC" id="3.1.4.52" evidence="2"/>
<dbReference type="InterPro" id="IPR050706">
    <property type="entry name" value="Cyclic-di-GMP_PDE-like"/>
</dbReference>
<dbReference type="EMBL" id="UKAS01000006">
    <property type="protein sequence ID" value="SXF93701.1"/>
    <property type="molecule type" value="Genomic_DNA"/>
</dbReference>
<reference evidence="14 15" key="1">
    <citation type="submission" date="2018-08" db="EMBL/GenBank/DDBJ databases">
        <authorList>
            <consortium name="Pathogen Informatics"/>
        </authorList>
    </citation>
    <scope>NUCLEOTIDE SEQUENCE [LARGE SCALE GENOMIC DNA]</scope>
    <source>
        <strain evidence="14 15">EuSCAPE_TR218</strain>
    </source>
</reference>
<keyword evidence="6" id="KW-0378">Hydrolase</keyword>
<evidence type="ECO:0000256" key="1">
    <source>
        <dbReference type="ARBA" id="ARBA00004651"/>
    </source>
</evidence>
<dbReference type="EMBL" id="CP060807">
    <property type="protein sequence ID" value="QNP23178.1"/>
    <property type="molecule type" value="Genomic_DNA"/>
</dbReference>
<evidence type="ECO:0000256" key="9">
    <source>
        <dbReference type="ARBA" id="ARBA00034290"/>
    </source>
</evidence>
<organism evidence="13 16">
    <name type="scientific">Klebsiella variicola</name>
    <dbReference type="NCBI Taxonomy" id="244366"/>
    <lineage>
        <taxon>Bacteria</taxon>
        <taxon>Pseudomonadati</taxon>
        <taxon>Pseudomonadota</taxon>
        <taxon>Gammaproteobacteria</taxon>
        <taxon>Enterobacterales</taxon>
        <taxon>Enterobacteriaceae</taxon>
        <taxon>Klebsiella/Raoultella group</taxon>
        <taxon>Klebsiella</taxon>
        <taxon>Klebsiella pneumoniae complex</taxon>
    </lineage>
</organism>
<dbReference type="GO" id="GO:0005886">
    <property type="term" value="C:plasma membrane"/>
    <property type="evidence" value="ECO:0007669"/>
    <property type="project" value="UniProtKB-SubCell"/>
</dbReference>
<gene>
    <name evidence="14" type="primary">ycgG_3</name>
    <name evidence="13" type="ORF">IAP99_17310</name>
    <name evidence="12" type="ORF">NUKP37_05110</name>
    <name evidence="14" type="ORF">SAMEA3729809_02423</name>
</gene>
<keyword evidence="8 10" id="KW-0472">Membrane</keyword>
<feature type="domain" description="EAL" evidence="11">
    <location>
        <begin position="250"/>
        <end position="504"/>
    </location>
</feature>
<keyword evidence="3" id="KW-1003">Cell membrane</keyword>
<dbReference type="Proteomes" id="UP001060507">
    <property type="component" value="Unassembled WGS sequence"/>
</dbReference>
<reference evidence="13 16" key="2">
    <citation type="submission" date="2020-08" db="EMBL/GenBank/DDBJ databases">
        <title>Complete genome sequence of Klebsiella pneumoniae KP2757.</title>
        <authorList>
            <person name="Zhang X."/>
        </authorList>
    </citation>
    <scope>NUCLEOTIDE SEQUENCE [LARGE SCALE GENOMIC DNA]</scope>
    <source>
        <strain evidence="13 16">KP2757</strain>
    </source>
</reference>
<evidence type="ECO:0000313" key="16">
    <source>
        <dbReference type="Proteomes" id="UP000516181"/>
    </source>
</evidence>
<evidence type="ECO:0000256" key="8">
    <source>
        <dbReference type="ARBA" id="ARBA00023136"/>
    </source>
</evidence>
<evidence type="ECO:0000256" key="10">
    <source>
        <dbReference type="SAM" id="Phobius"/>
    </source>
</evidence>
<dbReference type="Pfam" id="PF12792">
    <property type="entry name" value="CSS-motif"/>
    <property type="match status" value="1"/>
</dbReference>
<reference evidence="12" key="3">
    <citation type="journal article" date="2022" name="J. Appl. Microbiol.">
        <title>PCR-based ORF typing of Klebsiella pneumoniae for rapid identification of global clones and transmission events.</title>
        <authorList>
            <person name="Nonogaki R."/>
            <person name="Iijima A."/>
            <person name="Kawamura K."/>
            <person name="Kayama S."/>
            <person name="Sugai M."/>
            <person name="Yagi T."/>
            <person name="Arakawa Y."/>
            <person name="Doi Y."/>
            <person name="Suzuki M."/>
        </authorList>
    </citation>
    <scope>NUCLEOTIDE SEQUENCE</scope>
    <source>
        <strain evidence="12">NUKP-37</strain>
    </source>
</reference>